<feature type="domain" description="Fibronectin type-III" evidence="18">
    <location>
        <begin position="20"/>
        <end position="107"/>
    </location>
</feature>
<keyword evidence="15" id="KW-0449">Lipoprotein</keyword>
<dbReference type="GO" id="GO:0007596">
    <property type="term" value="P:blood coagulation"/>
    <property type="evidence" value="ECO:0007669"/>
    <property type="project" value="UniProtKB-KW"/>
</dbReference>
<feature type="domain" description="Interferon/interleukin receptor" evidence="19">
    <location>
        <begin position="126"/>
        <end position="232"/>
    </location>
</feature>
<keyword evidence="14" id="KW-0325">Glycoprotein</keyword>
<protein>
    <recommendedName>
        <fullName evidence="5">Tissue factor</fullName>
    </recommendedName>
    <alternativeName>
        <fullName evidence="16">Coagulation factor III</fullName>
    </alternativeName>
</protein>
<dbReference type="GO" id="GO:0004896">
    <property type="term" value="F:cytokine receptor activity"/>
    <property type="evidence" value="ECO:0007669"/>
    <property type="project" value="TreeGrafter"/>
</dbReference>
<organism evidence="20 21">
    <name type="scientific">Albula glossodonta</name>
    <name type="common">roundjaw bonefish</name>
    <dbReference type="NCBI Taxonomy" id="121402"/>
    <lineage>
        <taxon>Eukaryota</taxon>
        <taxon>Metazoa</taxon>
        <taxon>Chordata</taxon>
        <taxon>Craniata</taxon>
        <taxon>Vertebrata</taxon>
        <taxon>Euteleostomi</taxon>
        <taxon>Actinopterygii</taxon>
        <taxon>Neopterygii</taxon>
        <taxon>Teleostei</taxon>
        <taxon>Albuliformes</taxon>
        <taxon>Albulidae</taxon>
        <taxon>Albula</taxon>
    </lineage>
</organism>
<accession>A0A8T2MLA2</accession>
<evidence type="ECO:0000256" key="13">
    <source>
        <dbReference type="ARBA" id="ARBA00023157"/>
    </source>
</evidence>
<evidence type="ECO:0000256" key="12">
    <source>
        <dbReference type="ARBA" id="ARBA00023139"/>
    </source>
</evidence>
<dbReference type="PANTHER" id="PTHR20859:SF22">
    <property type="entry name" value="TISSUE FACTOR"/>
    <property type="match status" value="1"/>
</dbReference>
<proteinExistence type="inferred from homology"/>
<comment type="subunit">
    <text evidence="4">Interacts with HSPE; the interaction, inhibited by heparin, promotes the generation of activated factor X and activates coagulation in the presence of activated factor VII.</text>
</comment>
<evidence type="ECO:0000256" key="15">
    <source>
        <dbReference type="ARBA" id="ARBA00023288"/>
    </source>
</evidence>
<evidence type="ECO:0000259" key="18">
    <source>
        <dbReference type="Pfam" id="PF01108"/>
    </source>
</evidence>
<dbReference type="FunFam" id="2.60.40.10:FF:000746">
    <property type="entry name" value="Tissue factor"/>
    <property type="match status" value="1"/>
</dbReference>
<evidence type="ECO:0000256" key="6">
    <source>
        <dbReference type="ARBA" id="ARBA00022692"/>
    </source>
</evidence>
<dbReference type="InterPro" id="IPR050650">
    <property type="entry name" value="Type-II_Cytokine-TF_Rcpt"/>
</dbReference>
<evidence type="ECO:0000256" key="7">
    <source>
        <dbReference type="ARBA" id="ARBA00022696"/>
    </source>
</evidence>
<dbReference type="Proteomes" id="UP000824540">
    <property type="component" value="Unassembled WGS sequence"/>
</dbReference>
<dbReference type="SUPFAM" id="SSF49265">
    <property type="entry name" value="Fibronectin type III"/>
    <property type="match status" value="2"/>
</dbReference>
<evidence type="ECO:0000256" key="5">
    <source>
        <dbReference type="ARBA" id="ARBA00018722"/>
    </source>
</evidence>
<evidence type="ECO:0000313" key="21">
    <source>
        <dbReference type="Proteomes" id="UP000824540"/>
    </source>
</evidence>
<dbReference type="Pfam" id="PF01108">
    <property type="entry name" value="Tissue_fac"/>
    <property type="match status" value="1"/>
</dbReference>
<gene>
    <name evidence="20" type="ORF">JZ751_007381</name>
</gene>
<keyword evidence="10" id="KW-0094">Blood coagulation</keyword>
<dbReference type="Pfam" id="PF09294">
    <property type="entry name" value="Interfer-bind"/>
    <property type="match status" value="1"/>
</dbReference>
<keyword evidence="12" id="KW-0564">Palmitate</keyword>
<evidence type="ECO:0000256" key="3">
    <source>
        <dbReference type="ARBA" id="ARBA00009197"/>
    </source>
</evidence>
<evidence type="ECO:0000256" key="4">
    <source>
        <dbReference type="ARBA" id="ARBA00011184"/>
    </source>
</evidence>
<evidence type="ECO:0000313" key="20">
    <source>
        <dbReference type="EMBL" id="KAG9329169.1"/>
    </source>
</evidence>
<evidence type="ECO:0000256" key="14">
    <source>
        <dbReference type="ARBA" id="ARBA00023180"/>
    </source>
</evidence>
<feature type="transmembrane region" description="Helical" evidence="17">
    <location>
        <begin position="244"/>
        <end position="269"/>
    </location>
</feature>
<sequence length="290" mass="32574">MDMRTCAAFGFILFASYIVGGAMGNTNVHRARDVTWSSHNFKTLLTWGPKPTDYSYTVEFYGVGKDRERTRHCIRSKETECDLTGSLLNLKDTYYADVLSEPEMGASDLVEFPHSTSQKFCPYTDTLIGRPDFKYEVDKARNKITLFIQDPLSAISKDDRMLNMRDIFKDDLKYKVTYHRARSTGKKTKTTATNEIEFDAEDGDSYCFTVQAYIPSRSRRMQLGEMSLPQCSPSQRPKTILDEFGLGVIAGGLLMVVVVAISVISLIVVCCRRRRASAGSGKDAEPLNLA</sequence>
<keyword evidence="21" id="KW-1185">Reference proteome</keyword>
<evidence type="ECO:0000256" key="16">
    <source>
        <dbReference type="ARBA" id="ARBA00031171"/>
    </source>
</evidence>
<comment type="subcellular location">
    <subcellularLocation>
        <location evidence="2">Membrane</location>
        <topology evidence="2">Single-pass type I membrane protein</topology>
    </subcellularLocation>
</comment>
<dbReference type="Gene3D" id="2.60.40.10">
    <property type="entry name" value="Immunoglobulins"/>
    <property type="match status" value="2"/>
</dbReference>
<evidence type="ECO:0000256" key="2">
    <source>
        <dbReference type="ARBA" id="ARBA00004479"/>
    </source>
</evidence>
<dbReference type="InterPro" id="IPR013783">
    <property type="entry name" value="Ig-like_fold"/>
</dbReference>
<keyword evidence="6 17" id="KW-0812">Transmembrane</keyword>
<keyword evidence="7" id="KW-0356">Hemostasis</keyword>
<name>A0A8T2MLA2_9TELE</name>
<keyword evidence="11 17" id="KW-0472">Membrane</keyword>
<dbReference type="InterPro" id="IPR036116">
    <property type="entry name" value="FN3_sf"/>
</dbReference>
<dbReference type="PANTHER" id="PTHR20859">
    <property type="entry name" value="INTERFERON/INTERLEUKIN RECEPTOR"/>
    <property type="match status" value="1"/>
</dbReference>
<comment type="caution">
    <text evidence="20">The sequence shown here is derived from an EMBL/GenBank/DDBJ whole genome shotgun (WGS) entry which is preliminary data.</text>
</comment>
<evidence type="ECO:0000256" key="17">
    <source>
        <dbReference type="SAM" id="Phobius"/>
    </source>
</evidence>
<dbReference type="GO" id="GO:0005886">
    <property type="term" value="C:plasma membrane"/>
    <property type="evidence" value="ECO:0007669"/>
    <property type="project" value="TreeGrafter"/>
</dbReference>
<dbReference type="InterPro" id="IPR015373">
    <property type="entry name" value="Interferon/interleukin_rcp_dom"/>
</dbReference>
<comment type="function">
    <text evidence="1">Initiates blood coagulation by forming a complex with circulating factor VII or VIIa. The [TF:VIIa] complex activates factors IX or X by specific limited proteolysis. TF plays a role in normal hemostasis by initiating the cell-surface assembly and propagation of the coagulation protease cascade.</text>
</comment>
<dbReference type="OrthoDB" id="8942372at2759"/>
<evidence type="ECO:0000259" key="19">
    <source>
        <dbReference type="Pfam" id="PF09294"/>
    </source>
</evidence>
<reference evidence="20" key="1">
    <citation type="thesis" date="2021" institute="BYU ScholarsArchive" country="Provo, UT, USA">
        <title>Applications of and Algorithms for Genome Assembly and Genomic Analyses with an Emphasis on Marine Teleosts.</title>
        <authorList>
            <person name="Pickett B.D."/>
        </authorList>
    </citation>
    <scope>NUCLEOTIDE SEQUENCE</scope>
    <source>
        <strain evidence="20">HI-2016</strain>
    </source>
</reference>
<dbReference type="AlphaFoldDB" id="A0A8T2MLA2"/>
<dbReference type="EMBL" id="JAFBMS010001421">
    <property type="protein sequence ID" value="KAG9329169.1"/>
    <property type="molecule type" value="Genomic_DNA"/>
</dbReference>
<evidence type="ECO:0000256" key="8">
    <source>
        <dbReference type="ARBA" id="ARBA00022729"/>
    </source>
</evidence>
<evidence type="ECO:0000256" key="11">
    <source>
        <dbReference type="ARBA" id="ARBA00023136"/>
    </source>
</evidence>
<dbReference type="InterPro" id="IPR003961">
    <property type="entry name" value="FN3_dom"/>
</dbReference>
<evidence type="ECO:0000256" key="9">
    <source>
        <dbReference type="ARBA" id="ARBA00022989"/>
    </source>
</evidence>
<comment type="similarity">
    <text evidence="3">Belongs to the tissue factor family.</text>
</comment>
<dbReference type="PRINTS" id="PR00346">
    <property type="entry name" value="TISSUEFACTOR"/>
</dbReference>
<evidence type="ECO:0000256" key="10">
    <source>
        <dbReference type="ARBA" id="ARBA00023084"/>
    </source>
</evidence>
<evidence type="ECO:0000256" key="1">
    <source>
        <dbReference type="ARBA" id="ARBA00002201"/>
    </source>
</evidence>
<keyword evidence="9 17" id="KW-1133">Transmembrane helix</keyword>
<dbReference type="InterPro" id="IPR001187">
    <property type="entry name" value="Tissue_factor"/>
</dbReference>
<keyword evidence="8" id="KW-0732">Signal</keyword>
<keyword evidence="13" id="KW-1015">Disulfide bond</keyword>